<feature type="transmembrane region" description="Helical" evidence="2">
    <location>
        <begin position="44"/>
        <end position="61"/>
    </location>
</feature>
<protein>
    <recommendedName>
        <fullName evidence="3">DUF6542 domain-containing protein</fullName>
    </recommendedName>
</protein>
<accession>A0A4S8NAR4</accession>
<dbReference type="OrthoDB" id="3786047at2"/>
<keyword evidence="5" id="KW-1185">Reference proteome</keyword>
<dbReference type="EMBL" id="STGW01000007">
    <property type="protein sequence ID" value="THV12034.1"/>
    <property type="molecule type" value="Genomic_DNA"/>
</dbReference>
<dbReference type="AlphaFoldDB" id="A0A4S8NAR4"/>
<organism evidence="4 5">
    <name type="scientific">Nocardioides caeni</name>
    <dbReference type="NCBI Taxonomy" id="574700"/>
    <lineage>
        <taxon>Bacteria</taxon>
        <taxon>Bacillati</taxon>
        <taxon>Actinomycetota</taxon>
        <taxon>Actinomycetes</taxon>
        <taxon>Propionibacteriales</taxon>
        <taxon>Nocardioidaceae</taxon>
        <taxon>Nocardioides</taxon>
    </lineage>
</organism>
<evidence type="ECO:0000256" key="1">
    <source>
        <dbReference type="SAM" id="MobiDB-lite"/>
    </source>
</evidence>
<evidence type="ECO:0000256" key="2">
    <source>
        <dbReference type="SAM" id="Phobius"/>
    </source>
</evidence>
<dbReference type="Proteomes" id="UP000307087">
    <property type="component" value="Unassembled WGS sequence"/>
</dbReference>
<keyword evidence="2" id="KW-1133">Transmembrane helix</keyword>
<feature type="region of interest" description="Disordered" evidence="1">
    <location>
        <begin position="131"/>
        <end position="150"/>
    </location>
</feature>
<feature type="transmembrane region" description="Helical" evidence="2">
    <location>
        <begin position="66"/>
        <end position="87"/>
    </location>
</feature>
<feature type="transmembrane region" description="Helical" evidence="2">
    <location>
        <begin position="20"/>
        <end position="38"/>
    </location>
</feature>
<reference evidence="4 5" key="1">
    <citation type="journal article" date="2009" name="Int. J. Syst. Evol. Microbiol.">
        <title>Nocardioides caeni sp. nov., isolated from wastewater.</title>
        <authorList>
            <person name="Yoon J.H."/>
            <person name="Kang S.J."/>
            <person name="Park S."/>
            <person name="Kim W."/>
            <person name="Oh T.K."/>
        </authorList>
    </citation>
    <scope>NUCLEOTIDE SEQUENCE [LARGE SCALE GENOMIC DNA]</scope>
    <source>
        <strain evidence="4 5">DSM 23134</strain>
    </source>
</reference>
<evidence type="ECO:0000313" key="4">
    <source>
        <dbReference type="EMBL" id="THV12034.1"/>
    </source>
</evidence>
<evidence type="ECO:0000259" key="3">
    <source>
        <dbReference type="Pfam" id="PF20177"/>
    </source>
</evidence>
<dbReference type="RefSeq" id="WP_136563091.1">
    <property type="nucleotide sequence ID" value="NZ_BAABLS010000004.1"/>
</dbReference>
<comment type="caution">
    <text evidence="4">The sequence shown here is derived from an EMBL/GenBank/DDBJ whole genome shotgun (WGS) entry which is preliminary data.</text>
</comment>
<keyword evidence="2" id="KW-0812">Transmembrane</keyword>
<gene>
    <name evidence="4" type="ORF">E9934_11750</name>
</gene>
<name>A0A4S8NAR4_9ACTN</name>
<keyword evidence="2" id="KW-0472">Membrane</keyword>
<evidence type="ECO:0000313" key="5">
    <source>
        <dbReference type="Proteomes" id="UP000307087"/>
    </source>
</evidence>
<feature type="transmembrane region" description="Helical" evidence="2">
    <location>
        <begin position="107"/>
        <end position="127"/>
    </location>
</feature>
<sequence>MTSVLARREFARGEAAAGEVARLFVALVITMVALDLVLSAGLGLFFDLGFVCLCVGAGLAVRPHEFFTVGVLPPLTMLLVVALVAIGDPAAVADAEDGFVQATVTGLSRHAIALVLGYGACLGLLSLRHSAATDPQGPDQARKRSGSPAP</sequence>
<proteinExistence type="predicted"/>
<dbReference type="InterPro" id="IPR046672">
    <property type="entry name" value="DUF6542"/>
</dbReference>
<dbReference type="Pfam" id="PF20177">
    <property type="entry name" value="DUF6542"/>
    <property type="match status" value="1"/>
</dbReference>
<feature type="domain" description="DUF6542" evidence="3">
    <location>
        <begin position="23"/>
        <end position="130"/>
    </location>
</feature>